<dbReference type="AlphaFoldDB" id="A0A066ZM82"/>
<dbReference type="EMBL" id="JMIU01000002">
    <property type="protein sequence ID" value="KDN94607.1"/>
    <property type="molecule type" value="Genomic_DNA"/>
</dbReference>
<evidence type="ECO:0000256" key="1">
    <source>
        <dbReference type="SAM" id="Phobius"/>
    </source>
</evidence>
<organism evidence="2 3">
    <name type="scientific">Hydrogenovibrio marinus</name>
    <dbReference type="NCBI Taxonomy" id="28885"/>
    <lineage>
        <taxon>Bacteria</taxon>
        <taxon>Pseudomonadati</taxon>
        <taxon>Pseudomonadota</taxon>
        <taxon>Gammaproteobacteria</taxon>
        <taxon>Thiotrichales</taxon>
        <taxon>Piscirickettsiaceae</taxon>
        <taxon>Hydrogenovibrio</taxon>
    </lineage>
</organism>
<comment type="caution">
    <text evidence="2">The sequence shown here is derived from an EMBL/GenBank/DDBJ whole genome shotgun (WGS) entry which is preliminary data.</text>
</comment>
<dbReference type="RefSeq" id="WP_029913769.1">
    <property type="nucleotide sequence ID" value="NZ_JMIU01000002.1"/>
</dbReference>
<keyword evidence="1" id="KW-0472">Membrane</keyword>
<keyword evidence="1" id="KW-0812">Transmembrane</keyword>
<feature type="transmembrane region" description="Helical" evidence="1">
    <location>
        <begin position="21"/>
        <end position="38"/>
    </location>
</feature>
<reference evidence="2 3" key="1">
    <citation type="submission" date="2014-04" db="EMBL/GenBank/DDBJ databases">
        <title>Draft genome sequence of Hydrogenovibrio marinus MH-110, a model organism for aerobic H2 metabolism.</title>
        <authorList>
            <person name="Cha H.J."/>
            <person name="Jo B.H."/>
            <person name="Hwang B.H."/>
        </authorList>
    </citation>
    <scope>NUCLEOTIDE SEQUENCE [LARGE SCALE GENOMIC DNA]</scope>
    <source>
        <strain evidence="2 3">MH-110</strain>
    </source>
</reference>
<gene>
    <name evidence="2" type="ORF">EI16_11935</name>
</gene>
<protein>
    <submittedName>
        <fullName evidence="2">Uncharacterized protein</fullName>
    </submittedName>
</protein>
<keyword evidence="1" id="KW-1133">Transmembrane helix</keyword>
<evidence type="ECO:0000313" key="3">
    <source>
        <dbReference type="Proteomes" id="UP000027341"/>
    </source>
</evidence>
<evidence type="ECO:0000313" key="2">
    <source>
        <dbReference type="EMBL" id="KDN94607.1"/>
    </source>
</evidence>
<dbReference type="Proteomes" id="UP000027341">
    <property type="component" value="Unassembled WGS sequence"/>
</dbReference>
<name>A0A066ZM82_HYDMR</name>
<keyword evidence="3" id="KW-1185">Reference proteome</keyword>
<accession>A0A066ZM82</accession>
<dbReference type="STRING" id="28885.EI16_11935"/>
<proteinExistence type="predicted"/>
<sequence length="121" mass="14091">MDTVEQTKQTQIVMEKILSRLSNLVLLWFTVCLIWSAYTVNTSEIKNQVLSFSDYKEQCIAHQGKIRHEQWLFGTNVYCQQSDGNETVFTSPDNKTLNKILLLTADRLTFNLFDFGSYLNR</sequence>